<organism evidence="1 2">
    <name type="scientific">Caballeronia choica</name>
    <dbReference type="NCBI Taxonomy" id="326476"/>
    <lineage>
        <taxon>Bacteria</taxon>
        <taxon>Pseudomonadati</taxon>
        <taxon>Pseudomonadota</taxon>
        <taxon>Betaproteobacteria</taxon>
        <taxon>Burkholderiales</taxon>
        <taxon>Burkholderiaceae</taxon>
        <taxon>Caballeronia</taxon>
    </lineage>
</organism>
<keyword evidence="2" id="KW-1185">Reference proteome</keyword>
<name>A0A158G326_9BURK</name>
<proteinExistence type="predicted"/>
<dbReference type="EMBL" id="FCON02000009">
    <property type="protein sequence ID" value="SAL26485.1"/>
    <property type="molecule type" value="Genomic_DNA"/>
</dbReference>
<comment type="caution">
    <text evidence="1">The sequence shown here is derived from an EMBL/GenBank/DDBJ whole genome shotgun (WGS) entry which is preliminary data.</text>
</comment>
<sequence length="63" mass="7100">MPVAEAQTCTMESIRNVRYGEDGHFMVLNSFTTPTEGDLSLSPVFSRMVRFSFPPIRCRLVSS</sequence>
<gene>
    <name evidence="1" type="ORF">AWB68_01222</name>
</gene>
<accession>A0A158G326</accession>
<dbReference type="AlphaFoldDB" id="A0A158G326"/>
<evidence type="ECO:0000313" key="1">
    <source>
        <dbReference type="EMBL" id="SAL26485.1"/>
    </source>
</evidence>
<protein>
    <submittedName>
        <fullName evidence="1">Uncharacterized protein</fullName>
    </submittedName>
</protein>
<reference evidence="1" key="1">
    <citation type="submission" date="2016-01" db="EMBL/GenBank/DDBJ databases">
        <authorList>
            <person name="Peeters C."/>
        </authorList>
    </citation>
    <scope>NUCLEOTIDE SEQUENCE [LARGE SCALE GENOMIC DNA]</scope>
    <source>
        <strain evidence="1">LMG 22940</strain>
    </source>
</reference>
<evidence type="ECO:0000313" key="2">
    <source>
        <dbReference type="Proteomes" id="UP000054770"/>
    </source>
</evidence>
<dbReference type="Proteomes" id="UP000054770">
    <property type="component" value="Unassembled WGS sequence"/>
</dbReference>